<feature type="compositionally biased region" description="Low complexity" evidence="1">
    <location>
        <begin position="375"/>
        <end position="392"/>
    </location>
</feature>
<sequence length="421" mass="41782">MSIAEVLNKLGTMGGGRASGDAEALRSAPIVAGEVAGSLKTAFGSDPMRGLAASESELTGQTLAAGIEAEALRGAKVIQALSQADEVVLQTKALDPEFRRLQADVQDNPENAATARAAVSSAMVSTYTTPMIAAQSELPEQESDLTSSQLLTTPLGGGPTGTAGSSTDNSASRQSANTTDAGDLGPNGPNGGPPPSGTTTSNKNAANRTTPTSTNSPNTTTPTRNAANTTDDPNGLRRGGLGAPVNRTTNTPNPGRPNGTPEGPGKLGARPGGDPHATPGVPGVPGPQGTVVPPGLASPATSTSTGNASTPSGNGTPAGAPRSGTPGVPPAGGGGRHRADDKKHTPAIYMHSEQNGRDIVGDMPLVGPPVLGDWVPRAAPVPEADPVPATTPDRSDADTTVEVPDQVPAPGSGKVAEPRDA</sequence>
<feature type="compositionally biased region" description="Polar residues" evidence="1">
    <location>
        <begin position="299"/>
        <end position="315"/>
    </location>
</feature>
<proteinExistence type="predicted"/>
<dbReference type="Proteomes" id="UP000001219">
    <property type="component" value="Chromosome"/>
</dbReference>
<feature type="compositionally biased region" description="Polar residues" evidence="1">
    <location>
        <begin position="168"/>
        <end position="180"/>
    </location>
</feature>
<accession>D0L8N4</accession>
<feature type="compositionally biased region" description="Low complexity" evidence="1">
    <location>
        <begin position="197"/>
        <end position="230"/>
    </location>
</feature>
<dbReference type="EMBL" id="CP001802">
    <property type="protein sequence ID" value="ACY21051.1"/>
    <property type="molecule type" value="Genomic_DNA"/>
</dbReference>
<feature type="compositionally biased region" description="Low complexity" evidence="1">
    <location>
        <begin position="145"/>
        <end position="154"/>
    </location>
</feature>
<organism evidence="2 3">
    <name type="scientific">Gordonia bronchialis (strain ATCC 25592 / DSM 43247 / BCRC 13721 / JCM 3198 / KCTC 3076 / NBRC 16047 / NCTC 10667)</name>
    <name type="common">Rhodococcus bronchialis</name>
    <dbReference type="NCBI Taxonomy" id="526226"/>
    <lineage>
        <taxon>Bacteria</taxon>
        <taxon>Bacillati</taxon>
        <taxon>Actinomycetota</taxon>
        <taxon>Actinomycetes</taxon>
        <taxon>Mycobacteriales</taxon>
        <taxon>Gordoniaceae</taxon>
        <taxon>Gordonia</taxon>
    </lineage>
</organism>
<reference evidence="3" key="1">
    <citation type="submission" date="2009-10" db="EMBL/GenBank/DDBJ databases">
        <title>The complete chromosome of Gordonia bronchialis DSM 43247.</title>
        <authorList>
            <consortium name="US DOE Joint Genome Institute (JGI-PGF)"/>
            <person name="Lucas S."/>
            <person name="Copeland A."/>
            <person name="Lapidus A."/>
            <person name="Glavina del Rio T."/>
            <person name="Dalin E."/>
            <person name="Tice H."/>
            <person name="Bruce D."/>
            <person name="Goodwin L."/>
            <person name="Pitluck S."/>
            <person name="Kyrpides N."/>
            <person name="Mavromatis K."/>
            <person name="Ivanova N."/>
            <person name="Ovchinnikova G."/>
            <person name="Saunders E."/>
            <person name="Brettin T."/>
            <person name="Detter J.C."/>
            <person name="Han C."/>
            <person name="Larimer F."/>
            <person name="Land M."/>
            <person name="Hauser L."/>
            <person name="Markowitz V."/>
            <person name="Cheng J.-F."/>
            <person name="Hugenholtz P."/>
            <person name="Woyke T."/>
            <person name="Wu D."/>
            <person name="Jando M."/>
            <person name="Schneider S."/>
            <person name="Goeker M."/>
            <person name="Klenk H.-P."/>
            <person name="Eisen J.A."/>
        </authorList>
    </citation>
    <scope>NUCLEOTIDE SEQUENCE [LARGE SCALE GENOMIC DNA]</scope>
    <source>
        <strain evidence="3">ATCC 25592 / DSM 43247 / BCRC 13721 / JCM 3198 / KCTC 3076 / NBRC 16047 / NCTC 10667</strain>
    </source>
</reference>
<protein>
    <submittedName>
        <fullName evidence="2">Uncharacterized protein</fullName>
    </submittedName>
</protein>
<reference evidence="2 3" key="2">
    <citation type="journal article" date="2010" name="Stand. Genomic Sci.">
        <title>Complete genome sequence of Gordonia bronchialis type strain (3410).</title>
        <authorList>
            <person name="Ivanova N."/>
            <person name="Sikorski J."/>
            <person name="Jando M."/>
            <person name="Lapidus A."/>
            <person name="Nolan M."/>
            <person name="Lucas S."/>
            <person name="Del Rio T.G."/>
            <person name="Tice H."/>
            <person name="Copeland A."/>
            <person name="Cheng J.F."/>
            <person name="Chen F."/>
            <person name="Bruce D."/>
            <person name="Goodwin L."/>
            <person name="Pitluck S."/>
            <person name="Mavromatis K."/>
            <person name="Ovchinnikova G."/>
            <person name="Pati A."/>
            <person name="Chen A."/>
            <person name="Palaniappan K."/>
            <person name="Land M."/>
            <person name="Hauser L."/>
            <person name="Chang Y.J."/>
            <person name="Jeffries C.D."/>
            <person name="Chain P."/>
            <person name="Saunders E."/>
            <person name="Han C."/>
            <person name="Detter J.C."/>
            <person name="Brettin T."/>
            <person name="Rohde M."/>
            <person name="Goker M."/>
            <person name="Bristow J."/>
            <person name="Eisen J.A."/>
            <person name="Markowitz V."/>
            <person name="Hugenholtz P."/>
            <person name="Klenk H.P."/>
            <person name="Kyrpides N.C."/>
        </authorList>
    </citation>
    <scope>NUCLEOTIDE SEQUENCE [LARGE SCALE GENOMIC DNA]</scope>
    <source>
        <strain evidence="3">ATCC 25592 / DSM 43247 / BCRC 13721 / JCM 3198 / KCTC 3076 / NBRC 16047 / NCTC 10667</strain>
    </source>
</reference>
<evidence type="ECO:0000313" key="3">
    <source>
        <dbReference type="Proteomes" id="UP000001219"/>
    </source>
</evidence>
<evidence type="ECO:0000313" key="2">
    <source>
        <dbReference type="EMBL" id="ACY21051.1"/>
    </source>
</evidence>
<dbReference type="eggNOG" id="ENOG5033QRY">
    <property type="taxonomic scope" value="Bacteria"/>
</dbReference>
<feature type="compositionally biased region" description="Low complexity" evidence="1">
    <location>
        <begin position="246"/>
        <end position="264"/>
    </location>
</feature>
<dbReference type="KEGG" id="gbr:Gbro_1793"/>
<dbReference type="HOGENOM" id="CLU_651750_0_0_11"/>
<gene>
    <name evidence="2" type="ordered locus">Gbro_1793</name>
</gene>
<evidence type="ECO:0000256" key="1">
    <source>
        <dbReference type="SAM" id="MobiDB-lite"/>
    </source>
</evidence>
<dbReference type="STRING" id="526226.Gbro_1793"/>
<name>D0L8N4_GORB4</name>
<feature type="region of interest" description="Disordered" evidence="1">
    <location>
        <begin position="137"/>
        <end position="421"/>
    </location>
</feature>
<dbReference type="AlphaFoldDB" id="D0L8N4"/>
<keyword evidence="3" id="KW-1185">Reference proteome</keyword>